<keyword evidence="2" id="KW-1185">Reference proteome</keyword>
<comment type="caution">
    <text evidence="1">The sequence shown here is derived from an EMBL/GenBank/DDBJ whole genome shotgun (WGS) entry which is preliminary data.</text>
</comment>
<name>A0ABQ4YME7_9ASTR</name>
<protein>
    <submittedName>
        <fullName evidence="1">Uncharacterized protein</fullName>
    </submittedName>
</protein>
<reference evidence="1" key="2">
    <citation type="submission" date="2022-01" db="EMBL/GenBank/DDBJ databases">
        <authorList>
            <person name="Yamashiro T."/>
            <person name="Shiraishi A."/>
            <person name="Satake H."/>
            <person name="Nakayama K."/>
        </authorList>
    </citation>
    <scope>NUCLEOTIDE SEQUENCE</scope>
</reference>
<evidence type="ECO:0000313" key="2">
    <source>
        <dbReference type="Proteomes" id="UP001151760"/>
    </source>
</evidence>
<organism evidence="1 2">
    <name type="scientific">Tanacetum coccineum</name>
    <dbReference type="NCBI Taxonomy" id="301880"/>
    <lineage>
        <taxon>Eukaryota</taxon>
        <taxon>Viridiplantae</taxon>
        <taxon>Streptophyta</taxon>
        <taxon>Embryophyta</taxon>
        <taxon>Tracheophyta</taxon>
        <taxon>Spermatophyta</taxon>
        <taxon>Magnoliopsida</taxon>
        <taxon>eudicotyledons</taxon>
        <taxon>Gunneridae</taxon>
        <taxon>Pentapetalae</taxon>
        <taxon>asterids</taxon>
        <taxon>campanulids</taxon>
        <taxon>Asterales</taxon>
        <taxon>Asteraceae</taxon>
        <taxon>Asteroideae</taxon>
        <taxon>Anthemideae</taxon>
        <taxon>Anthemidinae</taxon>
        <taxon>Tanacetum</taxon>
    </lineage>
</organism>
<accession>A0ABQ4YME7</accession>
<reference evidence="1" key="1">
    <citation type="journal article" date="2022" name="Int. J. Mol. Sci.">
        <title>Draft Genome of Tanacetum Coccineum: Genomic Comparison of Closely Related Tanacetum-Family Plants.</title>
        <authorList>
            <person name="Yamashiro T."/>
            <person name="Shiraishi A."/>
            <person name="Nakayama K."/>
            <person name="Satake H."/>
        </authorList>
    </citation>
    <scope>NUCLEOTIDE SEQUENCE</scope>
</reference>
<sequence>MATQGPANMIARRVAESLRFVNRMRDEAATARDYIAQLTAVITELQAMEGQDKVHDSLLAAKDAMRSE</sequence>
<evidence type="ECO:0000313" key="1">
    <source>
        <dbReference type="EMBL" id="GJS78707.1"/>
    </source>
</evidence>
<dbReference type="Proteomes" id="UP001151760">
    <property type="component" value="Unassembled WGS sequence"/>
</dbReference>
<proteinExistence type="predicted"/>
<dbReference type="EMBL" id="BQNB010010544">
    <property type="protein sequence ID" value="GJS78707.1"/>
    <property type="molecule type" value="Genomic_DNA"/>
</dbReference>
<gene>
    <name evidence="1" type="ORF">Tco_0728588</name>
</gene>